<proteinExistence type="predicted"/>
<keyword evidence="3" id="KW-1185">Reference proteome</keyword>
<organism evidence="2 3">
    <name type="scientific">Diabrotica balteata</name>
    <name type="common">Banded cucumber beetle</name>
    <dbReference type="NCBI Taxonomy" id="107213"/>
    <lineage>
        <taxon>Eukaryota</taxon>
        <taxon>Metazoa</taxon>
        <taxon>Ecdysozoa</taxon>
        <taxon>Arthropoda</taxon>
        <taxon>Hexapoda</taxon>
        <taxon>Insecta</taxon>
        <taxon>Pterygota</taxon>
        <taxon>Neoptera</taxon>
        <taxon>Endopterygota</taxon>
        <taxon>Coleoptera</taxon>
        <taxon>Polyphaga</taxon>
        <taxon>Cucujiformia</taxon>
        <taxon>Chrysomeloidea</taxon>
        <taxon>Chrysomelidae</taxon>
        <taxon>Galerucinae</taxon>
        <taxon>Diabroticina</taxon>
        <taxon>Diabroticites</taxon>
        <taxon>Diabrotica</taxon>
    </lineage>
</organism>
<name>A0A9N9SV07_DIABA</name>
<dbReference type="Proteomes" id="UP001153709">
    <property type="component" value="Chromosome 2"/>
</dbReference>
<evidence type="ECO:0000313" key="3">
    <source>
        <dbReference type="Proteomes" id="UP001153709"/>
    </source>
</evidence>
<sequence length="140" mass="16346">MLSKAYFLNPRFKTYAFSNEDNLKRVQNQIQDELDHLIKYQTAKNRIFNKTKENLFDLLNNTENFNMIWQDFDTCVKHCLHVTSPTEGAIAEIKVFSMCPAYANTCAHCQGRKQIPGVDSKKTQKLWKGESQQTESEYIK</sequence>
<accession>A0A9N9SV07</accession>
<evidence type="ECO:0000313" key="2">
    <source>
        <dbReference type="EMBL" id="CAG9829984.1"/>
    </source>
</evidence>
<protein>
    <submittedName>
        <fullName evidence="2">Uncharacterized protein</fullName>
    </submittedName>
</protein>
<evidence type="ECO:0000256" key="1">
    <source>
        <dbReference type="SAM" id="MobiDB-lite"/>
    </source>
</evidence>
<dbReference type="AlphaFoldDB" id="A0A9N9SV07"/>
<feature type="region of interest" description="Disordered" evidence="1">
    <location>
        <begin position="120"/>
        <end position="140"/>
    </location>
</feature>
<gene>
    <name evidence="2" type="ORF">DIABBA_LOCUS3726</name>
</gene>
<dbReference type="EMBL" id="OU898277">
    <property type="protein sequence ID" value="CAG9829984.1"/>
    <property type="molecule type" value="Genomic_DNA"/>
</dbReference>
<reference evidence="2" key="1">
    <citation type="submission" date="2022-01" db="EMBL/GenBank/DDBJ databases">
        <authorList>
            <person name="King R."/>
        </authorList>
    </citation>
    <scope>NUCLEOTIDE SEQUENCE</scope>
</reference>
<feature type="compositionally biased region" description="Polar residues" evidence="1">
    <location>
        <begin position="130"/>
        <end position="140"/>
    </location>
</feature>